<feature type="compositionally biased region" description="Basic and acidic residues" evidence="1">
    <location>
        <begin position="44"/>
        <end position="66"/>
    </location>
</feature>
<organism evidence="2 3">
    <name type="scientific">Longimicrobium terrae</name>
    <dbReference type="NCBI Taxonomy" id="1639882"/>
    <lineage>
        <taxon>Bacteria</taxon>
        <taxon>Pseudomonadati</taxon>
        <taxon>Gemmatimonadota</taxon>
        <taxon>Longimicrobiia</taxon>
        <taxon>Longimicrobiales</taxon>
        <taxon>Longimicrobiaceae</taxon>
        <taxon>Longimicrobium</taxon>
    </lineage>
</organism>
<evidence type="ECO:0008006" key="4">
    <source>
        <dbReference type="Google" id="ProtNLM"/>
    </source>
</evidence>
<comment type="caution">
    <text evidence="2">The sequence shown here is derived from an EMBL/GenBank/DDBJ whole genome shotgun (WGS) entry which is preliminary data.</text>
</comment>
<evidence type="ECO:0000313" key="2">
    <source>
        <dbReference type="EMBL" id="MBB6068391.1"/>
    </source>
</evidence>
<evidence type="ECO:0000256" key="1">
    <source>
        <dbReference type="SAM" id="MobiDB-lite"/>
    </source>
</evidence>
<gene>
    <name evidence="2" type="ORF">HNQ61_000002</name>
</gene>
<dbReference type="InterPro" id="IPR021333">
    <property type="entry name" value="DUF2946"/>
</dbReference>
<feature type="region of interest" description="Disordered" evidence="1">
    <location>
        <begin position="81"/>
        <end position="120"/>
    </location>
</feature>
<dbReference type="RefSeq" id="WP_170039262.1">
    <property type="nucleotide sequence ID" value="NZ_JABDTL010000002.1"/>
</dbReference>
<sequence length="120" mass="12572">MNRPSGSFSRARRLSALLGVLLHLLGAAALPSLHAWSLGAAVERSARDTAPGERKDQNAPPHDDQHCVLCHAFGSAAMAADGPEIPVSEAGERVELTPAPTFPAPRLARDARARAPPVLS</sequence>
<dbReference type="Pfam" id="PF11162">
    <property type="entry name" value="DUF2946"/>
    <property type="match status" value="1"/>
</dbReference>
<evidence type="ECO:0000313" key="3">
    <source>
        <dbReference type="Proteomes" id="UP000582837"/>
    </source>
</evidence>
<name>A0A841GIC6_9BACT</name>
<protein>
    <recommendedName>
        <fullName evidence="4">DUF2946 domain-containing protein</fullName>
    </recommendedName>
</protein>
<accession>A0A841GIC6</accession>
<dbReference type="Proteomes" id="UP000582837">
    <property type="component" value="Unassembled WGS sequence"/>
</dbReference>
<reference evidence="2 3" key="1">
    <citation type="submission" date="2020-08" db="EMBL/GenBank/DDBJ databases">
        <title>Genomic Encyclopedia of Type Strains, Phase IV (KMG-IV): sequencing the most valuable type-strain genomes for metagenomic binning, comparative biology and taxonomic classification.</title>
        <authorList>
            <person name="Goeker M."/>
        </authorList>
    </citation>
    <scope>NUCLEOTIDE SEQUENCE [LARGE SCALE GENOMIC DNA]</scope>
    <source>
        <strain evidence="2 3">DSM 29007</strain>
    </source>
</reference>
<feature type="region of interest" description="Disordered" evidence="1">
    <location>
        <begin position="43"/>
        <end position="66"/>
    </location>
</feature>
<dbReference type="EMBL" id="JACHIA010000001">
    <property type="protein sequence ID" value="MBB6068391.1"/>
    <property type="molecule type" value="Genomic_DNA"/>
</dbReference>
<dbReference type="AlphaFoldDB" id="A0A841GIC6"/>
<proteinExistence type="predicted"/>
<keyword evidence="3" id="KW-1185">Reference proteome</keyword>